<feature type="region of interest" description="Disordered" evidence="1">
    <location>
        <begin position="45"/>
        <end position="118"/>
    </location>
</feature>
<accession>A0A3E1NWA5</accession>
<feature type="compositionally biased region" description="Low complexity" evidence="1">
    <location>
        <begin position="1"/>
        <end position="12"/>
    </location>
</feature>
<evidence type="ECO:0000256" key="2">
    <source>
        <dbReference type="SAM" id="Phobius"/>
    </source>
</evidence>
<gene>
    <name evidence="5" type="ORF">DXN04_25910</name>
</gene>
<dbReference type="Proteomes" id="UP000261174">
    <property type="component" value="Unassembled WGS sequence"/>
</dbReference>
<keyword evidence="2" id="KW-0472">Membrane</keyword>
<dbReference type="Pfam" id="PF15652">
    <property type="entry name" value="Tox-SHH"/>
    <property type="match status" value="1"/>
</dbReference>
<dbReference type="Pfam" id="PF13699">
    <property type="entry name" value="eCIS_core"/>
    <property type="match status" value="1"/>
</dbReference>
<feature type="domain" description="Tox-SHH" evidence="4">
    <location>
        <begin position="948"/>
        <end position="1047"/>
    </location>
</feature>
<reference evidence="5 6" key="1">
    <citation type="submission" date="2018-08" db="EMBL/GenBank/DDBJ databases">
        <title>Chitinophaga sp. K20C18050901, a novel bacterium isolated from forest soil.</title>
        <authorList>
            <person name="Wang C."/>
        </authorList>
    </citation>
    <scope>NUCLEOTIDE SEQUENCE [LARGE SCALE GENOMIC DNA]</scope>
    <source>
        <strain evidence="5 6">K20C18050901</strain>
    </source>
</reference>
<evidence type="ECO:0000313" key="6">
    <source>
        <dbReference type="Proteomes" id="UP000261174"/>
    </source>
</evidence>
<feature type="region of interest" description="Disordered" evidence="1">
    <location>
        <begin position="1"/>
        <end position="26"/>
    </location>
</feature>
<comment type="caution">
    <text evidence="5">The sequence shown here is derived from an EMBL/GenBank/DDBJ whole genome shotgun (WGS) entry which is preliminary data.</text>
</comment>
<sequence length="1072" mass="117953">MNKAAPTPVATPAKKETPFFDKEGGEDFFSDSGFFSGIQRCAACDEQEEKDKPIQPKLSVGQPDDKYEKEADQVADQVIQRKPAPPIQPLQTKGEGTAAPPAVETQLADSKGSGKPLPGDLQQHMGKAMGADFSGVRIHTDSTAVQMNKDLHAQAFTHGNHIYFNSGKYNPTHNSGQHLLAHELTHTIQQGAAGTDINLLSAEEQNSYTNDVYDALDGWTSSNDSAIILSKFQGLGQNDVDAILNGVAAKAEEDVMYVYDWLSSDCVTADWKALLRIFIQVQSTRISELIAKEVLNRLNGWTSDNDSKEIKDLLTGPTGGALDNILSEMETQGESLPDDMTAFLFGDMQDMDAHNLSLVFFGSGSVKALQYATYWYAYKIKNLISGFTSIRDSNSILLNFRRLPNHMACLAVYAKLGELTQAEWNETAAFSLMDDMQQGDYNTLRNEVLPELPVYSIERNFLRQAWDFITDIGDYLLGFVEYVVCGLAGIVVGIFDAVASIISGIVDLAAGIMHFCGWLLYHASGGAICRDSADKVHDFVASIGQAFGAPGEMISRMWEETKLEASLIEGPFEECQLAIFWMRRVTNFVVNIILLFVAGYGAVKAALEAIETIKTISSFGEFLTKVGQVPIRLLRSMRQLPASLASGAARIVTTIRNIDEIIAAVRSTIGFIRLAAADENFFTNLRAAGTELARERLAAERDFWRRRREIWRGSADAQETRLVGIENATDDAIATADTNRPAAEAQIAEAETNANATRTAADATEAEVRTGQPNNEGNTPLTPDVPNAEALAWEQSLSPETRAMLDADPDLRRMWHNMDSDVRRALTYCNSPCIPVNISPENLTKVHNLINRLNLPSDDRALREYLHMFRDNQADLSNAIDALNGVTNGRELQQFMDNRLISAIEARTGVTLRRGAGGLWEYTRADGAIIREFEFNTHGFLTDNRGTNNFFQSHHGIQDAWARERFAGLGVYGRDDAPALLLRTRNFAGGSRGTPHGLINDLQGARRATVATRTFAEERAFLVSDMNAIGVPAGVQGPYLAEVDAYFGRIYNTLRNTLSNDQLTAIFGTWTP</sequence>
<dbReference type="AlphaFoldDB" id="A0A3E1NWA5"/>
<name>A0A3E1NWA5_9BACT</name>
<proteinExistence type="predicted"/>
<organism evidence="5 6">
    <name type="scientific">Chitinophaga silvisoli</name>
    <dbReference type="NCBI Taxonomy" id="2291814"/>
    <lineage>
        <taxon>Bacteria</taxon>
        <taxon>Pseudomonadati</taxon>
        <taxon>Bacteroidota</taxon>
        <taxon>Chitinophagia</taxon>
        <taxon>Chitinophagales</taxon>
        <taxon>Chitinophagaceae</taxon>
        <taxon>Chitinophaga</taxon>
    </lineage>
</organism>
<evidence type="ECO:0000256" key="1">
    <source>
        <dbReference type="SAM" id="MobiDB-lite"/>
    </source>
</evidence>
<feature type="compositionally biased region" description="Polar residues" evidence="1">
    <location>
        <begin position="771"/>
        <end position="781"/>
    </location>
</feature>
<keyword evidence="2" id="KW-1133">Transmembrane helix</keyword>
<feature type="compositionally biased region" description="Low complexity" evidence="1">
    <location>
        <begin position="751"/>
        <end position="763"/>
    </location>
</feature>
<feature type="compositionally biased region" description="Basic and acidic residues" evidence="1">
    <location>
        <begin position="63"/>
        <end position="72"/>
    </location>
</feature>
<feature type="transmembrane region" description="Helical" evidence="2">
    <location>
        <begin position="501"/>
        <end position="521"/>
    </location>
</feature>
<feature type="domain" description="eCIS core" evidence="3">
    <location>
        <begin position="116"/>
        <end position="192"/>
    </location>
</feature>
<feature type="transmembrane region" description="Helical" evidence="2">
    <location>
        <begin position="475"/>
        <end position="495"/>
    </location>
</feature>
<feature type="region of interest" description="Disordered" evidence="1">
    <location>
        <begin position="751"/>
        <end position="785"/>
    </location>
</feature>
<dbReference type="InterPro" id="IPR028900">
    <property type="entry name" value="Tox-SHH_dom"/>
</dbReference>
<feature type="transmembrane region" description="Helical" evidence="2">
    <location>
        <begin position="588"/>
        <end position="607"/>
    </location>
</feature>
<evidence type="ECO:0000259" key="4">
    <source>
        <dbReference type="Pfam" id="PF15652"/>
    </source>
</evidence>
<evidence type="ECO:0000259" key="3">
    <source>
        <dbReference type="Pfam" id="PF13699"/>
    </source>
</evidence>
<keyword evidence="2" id="KW-0812">Transmembrane</keyword>
<dbReference type="EMBL" id="QTJV01000010">
    <property type="protein sequence ID" value="RFM32216.1"/>
    <property type="molecule type" value="Genomic_DNA"/>
</dbReference>
<dbReference type="InterPro" id="IPR025295">
    <property type="entry name" value="eCIS_core_dom"/>
</dbReference>
<feature type="compositionally biased region" description="Basic and acidic residues" evidence="1">
    <location>
        <begin position="13"/>
        <end position="25"/>
    </location>
</feature>
<keyword evidence="6" id="KW-1185">Reference proteome</keyword>
<evidence type="ECO:0000313" key="5">
    <source>
        <dbReference type="EMBL" id="RFM32216.1"/>
    </source>
</evidence>
<protein>
    <submittedName>
        <fullName evidence="5">DUF4157 domain-containing protein</fullName>
    </submittedName>
</protein>